<evidence type="ECO:0000313" key="1">
    <source>
        <dbReference type="EMBL" id="QEP33291.1"/>
    </source>
</evidence>
<dbReference type="AlphaFoldDB" id="A0A5C2H320"/>
<dbReference type="OrthoDB" id="5344100at2"/>
<dbReference type="KEGG" id="apai:APAC_0121"/>
<dbReference type="RefSeq" id="WP_130232266.1">
    <property type="nucleotide sequence ID" value="NZ_BMEF01000001.1"/>
</dbReference>
<sequence length="164" mass="18978">MVSISKKTVSLIIKIGLAVVVVYTIGFAFYKIGTYYKTYYEKQKLTQELQIKKNETNSLKRQIKLNQEKIEDVKNSYISKDELAVKVKDIFERMSVFDYNLAFLDAKKMCVDRYVLITQLTYQSEQGKKAGEGILSYIGDMKQSDKNSSLYFVDYVTKPKGIKK</sequence>
<reference evidence="1" key="1">
    <citation type="submission" date="2019-09" db="EMBL/GenBank/DDBJ databases">
        <title>Complete genome sequencing of four Arcobacter species reveals a diverse suite of mobile elements.</title>
        <authorList>
            <person name="Miller W.G."/>
            <person name="Yee E."/>
            <person name="Bono J.L."/>
        </authorList>
    </citation>
    <scope>NUCLEOTIDE SEQUENCE [LARGE SCALE GENOMIC DNA]</scope>
    <source>
        <strain evidence="1">LMG 26638</strain>
    </source>
</reference>
<organism evidence="1 2">
    <name type="scientific">Malaciobacter pacificus</name>
    <dbReference type="NCBI Taxonomy" id="1080223"/>
    <lineage>
        <taxon>Bacteria</taxon>
        <taxon>Pseudomonadati</taxon>
        <taxon>Campylobacterota</taxon>
        <taxon>Epsilonproteobacteria</taxon>
        <taxon>Campylobacterales</taxon>
        <taxon>Arcobacteraceae</taxon>
        <taxon>Malaciobacter</taxon>
    </lineage>
</organism>
<proteinExistence type="predicted"/>
<reference evidence="1" key="2">
    <citation type="submission" date="2019-09" db="EMBL/GenBank/DDBJ databases">
        <title>Taxonomic note: a critical rebuttal of the proposed division of the genus Arcobacter into six genera, emended descriptions of Arcobacter anaerophilus and the genus Arcobacter, and an assessment of genus-level boundaries for Epsilonproteobacteria using in silico genomic comparator tools.</title>
        <authorList>
            <person name="On S.L.W."/>
            <person name="Miller W.G."/>
            <person name="Biggs P."/>
            <person name="Cornelius A."/>
            <person name="Vandamme P."/>
        </authorList>
    </citation>
    <scope>NUCLEOTIDE SEQUENCE [LARGE SCALE GENOMIC DNA]</scope>
    <source>
        <strain evidence="1">LMG 26638</strain>
    </source>
</reference>
<gene>
    <name evidence="1" type="ORF">APAC_0121</name>
</gene>
<evidence type="ECO:0000313" key="2">
    <source>
        <dbReference type="Proteomes" id="UP000322726"/>
    </source>
</evidence>
<keyword evidence="2" id="KW-1185">Reference proteome</keyword>
<name>A0A5C2H320_9BACT</name>
<protein>
    <submittedName>
        <fullName evidence="1">Uncharacterized protein</fullName>
    </submittedName>
</protein>
<accession>A0A5C2H320</accession>
<dbReference type="EMBL" id="CP035928">
    <property type="protein sequence ID" value="QEP33291.1"/>
    <property type="molecule type" value="Genomic_DNA"/>
</dbReference>
<dbReference type="Proteomes" id="UP000322726">
    <property type="component" value="Chromosome"/>
</dbReference>